<dbReference type="Proteomes" id="UP000253628">
    <property type="component" value="Unassembled WGS sequence"/>
</dbReference>
<gene>
    <name evidence="8" type="ORF">DFR37_109125</name>
</gene>
<dbReference type="PROSITE" id="PS00073">
    <property type="entry name" value="ACYL_COA_DH_2"/>
    <property type="match status" value="1"/>
</dbReference>
<evidence type="ECO:0000313" key="8">
    <source>
        <dbReference type="EMBL" id="RBP37560.1"/>
    </source>
</evidence>
<dbReference type="SUPFAM" id="SSF56645">
    <property type="entry name" value="Acyl-CoA dehydrogenase NM domain-like"/>
    <property type="match status" value="1"/>
</dbReference>
<evidence type="ECO:0000259" key="5">
    <source>
        <dbReference type="Pfam" id="PF00441"/>
    </source>
</evidence>
<protein>
    <submittedName>
        <fullName evidence="8">Putative acyl-CoA dehydrogenase</fullName>
    </submittedName>
</protein>
<dbReference type="InterPro" id="IPR052904">
    <property type="entry name" value="Acyl-CoA_dehydrogenase-like"/>
</dbReference>
<feature type="domain" description="Adaptive response protein AidB N-terminal" evidence="7">
    <location>
        <begin position="10"/>
        <end position="164"/>
    </location>
</feature>
<name>A0A366H644_9BURK</name>
<dbReference type="NCBIfam" id="NF008594">
    <property type="entry name" value="PRK11561.1"/>
    <property type="match status" value="1"/>
</dbReference>
<dbReference type="InterPro" id="IPR006091">
    <property type="entry name" value="Acyl-CoA_Oxase/DH_mid-dom"/>
</dbReference>
<reference evidence="8 9" key="1">
    <citation type="submission" date="2018-06" db="EMBL/GenBank/DDBJ databases">
        <title>Genomic Encyclopedia of Type Strains, Phase IV (KMG-IV): sequencing the most valuable type-strain genomes for metagenomic binning, comparative biology and taxonomic classification.</title>
        <authorList>
            <person name="Goeker M."/>
        </authorList>
    </citation>
    <scope>NUCLEOTIDE SEQUENCE [LARGE SCALE GENOMIC DNA]</scope>
    <source>
        <strain evidence="8 9">DSM 25520</strain>
    </source>
</reference>
<dbReference type="EMBL" id="QNRQ01000009">
    <property type="protein sequence ID" value="RBP37560.1"/>
    <property type="molecule type" value="Genomic_DNA"/>
</dbReference>
<sequence length="546" mass="60197">MEWATHEVSNQVPELVDYNLYSSDRILQEAVKREGASWHEAALASYGAVLGSKEILALAHEVNRHAPEAEPFDRWGRRVDRISFHPGWHQFLRMGFEQGMHSSAWSAPGPGAQVARAAVYLLHGQVEAGSLCPITMTSAALPLLQQEPWFEEVRPLLYSLQYDPTDGPLGAKRGMMVGMGMTEKQGGSDLRSNTTRALPIGAGGRGGAYRITGHKWFLSSPMSDAHLVLAGHEEQFSCFYVPRWHPEGRKNAVCIQRAKDKMGNRSNSSVEVEFQDAYGVLIGEAGRGIATLVEMAGYTRLDCVLGSTALLRQAVVQALHHAQHRSAFGRRLIEQPLMRAVLADLSLESEAATVLALRLARAFDAADTPLEQAFRRILTPASKFWVCKRTIEAAAECMEVWGGNGYIENCPMPRLYREAPVNSIWEGSGNVMCLDVLRALRREPEAAGALLDSLVRDCAGERLLEPAVQRLVELLGQEPEEIELRARYVAQQLVLLVQAGLMRRHSPPAVADAFIQSRFSGRGGRVYGVVSGKTATAAIFQRAWHE</sequence>
<keyword evidence="3" id="KW-0285">Flavoprotein</keyword>
<evidence type="ECO:0000259" key="7">
    <source>
        <dbReference type="Pfam" id="PF18158"/>
    </source>
</evidence>
<accession>A0A366H644</accession>
<evidence type="ECO:0000256" key="2">
    <source>
        <dbReference type="ARBA" id="ARBA00009347"/>
    </source>
</evidence>
<dbReference type="AlphaFoldDB" id="A0A366H644"/>
<dbReference type="Gene3D" id="2.40.110.20">
    <property type="match status" value="1"/>
</dbReference>
<comment type="cofactor">
    <cofactor evidence="1">
        <name>FAD</name>
        <dbReference type="ChEBI" id="CHEBI:57692"/>
    </cofactor>
</comment>
<dbReference type="Pfam" id="PF02770">
    <property type="entry name" value="Acyl-CoA_dh_M"/>
    <property type="match status" value="1"/>
</dbReference>
<dbReference type="Pfam" id="PF18158">
    <property type="entry name" value="AidB_N"/>
    <property type="match status" value="1"/>
</dbReference>
<evidence type="ECO:0000256" key="4">
    <source>
        <dbReference type="ARBA" id="ARBA00022827"/>
    </source>
</evidence>
<dbReference type="InterPro" id="IPR009100">
    <property type="entry name" value="AcylCoA_DH/oxidase_NM_dom_sf"/>
</dbReference>
<organism evidence="8 9">
    <name type="scientific">Eoetvoesiella caeni</name>
    <dbReference type="NCBI Taxonomy" id="645616"/>
    <lineage>
        <taxon>Bacteria</taxon>
        <taxon>Pseudomonadati</taxon>
        <taxon>Pseudomonadota</taxon>
        <taxon>Betaproteobacteria</taxon>
        <taxon>Burkholderiales</taxon>
        <taxon>Alcaligenaceae</taxon>
        <taxon>Eoetvoesiella</taxon>
    </lineage>
</organism>
<dbReference type="Pfam" id="PF00441">
    <property type="entry name" value="Acyl-CoA_dh_1"/>
    <property type="match status" value="1"/>
</dbReference>
<dbReference type="InterPro" id="IPR009075">
    <property type="entry name" value="AcylCo_DH/oxidase_C"/>
</dbReference>
<dbReference type="RefSeq" id="WP_113934251.1">
    <property type="nucleotide sequence ID" value="NZ_JACCEU010000006.1"/>
</dbReference>
<evidence type="ECO:0000313" key="9">
    <source>
        <dbReference type="Proteomes" id="UP000253628"/>
    </source>
</evidence>
<comment type="similarity">
    <text evidence="2">Belongs to the acyl-CoA dehydrogenase family.</text>
</comment>
<keyword evidence="9" id="KW-1185">Reference proteome</keyword>
<evidence type="ECO:0000256" key="3">
    <source>
        <dbReference type="ARBA" id="ARBA00022630"/>
    </source>
</evidence>
<dbReference type="InterPro" id="IPR006089">
    <property type="entry name" value="Acyl-CoA_DH_CS"/>
</dbReference>
<dbReference type="Gene3D" id="1.20.140.10">
    <property type="entry name" value="Butyryl-CoA Dehydrogenase, subunit A, domain 3"/>
    <property type="match status" value="1"/>
</dbReference>
<feature type="domain" description="Acyl-CoA dehydrogenase/oxidase C-terminal" evidence="5">
    <location>
        <begin position="286"/>
        <end position="440"/>
    </location>
</feature>
<dbReference type="InterPro" id="IPR041504">
    <property type="entry name" value="AidB_N"/>
</dbReference>
<proteinExistence type="inferred from homology"/>
<dbReference type="PANTHER" id="PTHR42707:SF3">
    <property type="entry name" value="ACYL-COA DEHYDROGENASE AIDB-RELATED"/>
    <property type="match status" value="1"/>
</dbReference>
<keyword evidence="4" id="KW-0274">FAD</keyword>
<dbReference type="PANTHER" id="PTHR42707">
    <property type="entry name" value="ACYL-COA DEHYDROGENASE"/>
    <property type="match status" value="1"/>
</dbReference>
<dbReference type="InterPro" id="IPR036250">
    <property type="entry name" value="AcylCo_DH-like_C"/>
</dbReference>
<evidence type="ECO:0000259" key="6">
    <source>
        <dbReference type="Pfam" id="PF02770"/>
    </source>
</evidence>
<dbReference type="Gene3D" id="6.10.250.600">
    <property type="match status" value="1"/>
</dbReference>
<feature type="domain" description="Acyl-CoA oxidase/dehydrogenase middle" evidence="6">
    <location>
        <begin position="179"/>
        <end position="276"/>
    </location>
</feature>
<dbReference type="GO" id="GO:0003995">
    <property type="term" value="F:acyl-CoA dehydrogenase activity"/>
    <property type="evidence" value="ECO:0007669"/>
    <property type="project" value="InterPro"/>
</dbReference>
<comment type="caution">
    <text evidence="8">The sequence shown here is derived from an EMBL/GenBank/DDBJ whole genome shotgun (WGS) entry which is preliminary data.</text>
</comment>
<evidence type="ECO:0000256" key="1">
    <source>
        <dbReference type="ARBA" id="ARBA00001974"/>
    </source>
</evidence>
<dbReference type="OrthoDB" id="9771038at2"/>
<dbReference type="SUPFAM" id="SSF47203">
    <property type="entry name" value="Acyl-CoA dehydrogenase C-terminal domain-like"/>
    <property type="match status" value="1"/>
</dbReference>